<protein>
    <submittedName>
        <fullName evidence="2">GH23660</fullName>
    </submittedName>
</protein>
<dbReference type="Proteomes" id="UP000001070">
    <property type="component" value="Unassembled WGS sequence"/>
</dbReference>
<dbReference type="AlphaFoldDB" id="B4K0B6"/>
<proteinExistence type="predicted"/>
<evidence type="ECO:0000313" key="3">
    <source>
        <dbReference type="Proteomes" id="UP000001070"/>
    </source>
</evidence>
<name>B4K0B6_DROGR</name>
<dbReference type="HOGENOM" id="CLU_2040485_0_0_1"/>
<gene>
    <name evidence="2" type="primary">Dgri\GH23660</name>
    <name evidence="2" type="ORF">Dgri_GH23660</name>
</gene>
<feature type="compositionally biased region" description="Acidic residues" evidence="1">
    <location>
        <begin position="44"/>
        <end position="53"/>
    </location>
</feature>
<evidence type="ECO:0000313" key="2">
    <source>
        <dbReference type="EMBL" id="EDV98692.1"/>
    </source>
</evidence>
<dbReference type="EMBL" id="CH916409">
    <property type="protein sequence ID" value="EDV98692.1"/>
    <property type="molecule type" value="Genomic_DNA"/>
</dbReference>
<reference evidence="2 3" key="1">
    <citation type="journal article" date="2007" name="Nature">
        <title>Evolution of genes and genomes on the Drosophila phylogeny.</title>
        <authorList>
            <consortium name="Drosophila 12 Genomes Consortium"/>
            <person name="Clark A.G."/>
            <person name="Eisen M.B."/>
            <person name="Smith D.R."/>
            <person name="Bergman C.M."/>
            <person name="Oliver B."/>
            <person name="Markow T.A."/>
            <person name="Kaufman T.C."/>
            <person name="Kellis M."/>
            <person name="Gelbart W."/>
            <person name="Iyer V.N."/>
            <person name="Pollard D.A."/>
            <person name="Sackton T.B."/>
            <person name="Larracuente A.M."/>
            <person name="Singh N.D."/>
            <person name="Abad J.P."/>
            <person name="Abt D.N."/>
            <person name="Adryan B."/>
            <person name="Aguade M."/>
            <person name="Akashi H."/>
            <person name="Anderson W.W."/>
            <person name="Aquadro C.F."/>
            <person name="Ardell D.H."/>
            <person name="Arguello R."/>
            <person name="Artieri C.G."/>
            <person name="Barbash D.A."/>
            <person name="Barker D."/>
            <person name="Barsanti P."/>
            <person name="Batterham P."/>
            <person name="Batzoglou S."/>
            <person name="Begun D."/>
            <person name="Bhutkar A."/>
            <person name="Blanco E."/>
            <person name="Bosak S.A."/>
            <person name="Bradley R.K."/>
            <person name="Brand A.D."/>
            <person name="Brent M.R."/>
            <person name="Brooks A.N."/>
            <person name="Brown R.H."/>
            <person name="Butlin R.K."/>
            <person name="Caggese C."/>
            <person name="Calvi B.R."/>
            <person name="Bernardo de Carvalho A."/>
            <person name="Caspi A."/>
            <person name="Castrezana S."/>
            <person name="Celniker S.E."/>
            <person name="Chang J.L."/>
            <person name="Chapple C."/>
            <person name="Chatterji S."/>
            <person name="Chinwalla A."/>
            <person name="Civetta A."/>
            <person name="Clifton S.W."/>
            <person name="Comeron J.M."/>
            <person name="Costello J.C."/>
            <person name="Coyne J.A."/>
            <person name="Daub J."/>
            <person name="David R.G."/>
            <person name="Delcher A.L."/>
            <person name="Delehaunty K."/>
            <person name="Do C.B."/>
            <person name="Ebling H."/>
            <person name="Edwards K."/>
            <person name="Eickbush T."/>
            <person name="Evans J.D."/>
            <person name="Filipski A."/>
            <person name="Findeiss S."/>
            <person name="Freyhult E."/>
            <person name="Fulton L."/>
            <person name="Fulton R."/>
            <person name="Garcia A.C."/>
            <person name="Gardiner A."/>
            <person name="Garfield D.A."/>
            <person name="Garvin B.E."/>
            <person name="Gibson G."/>
            <person name="Gilbert D."/>
            <person name="Gnerre S."/>
            <person name="Godfrey J."/>
            <person name="Good R."/>
            <person name="Gotea V."/>
            <person name="Gravely B."/>
            <person name="Greenberg A.J."/>
            <person name="Griffiths-Jones S."/>
            <person name="Gross S."/>
            <person name="Guigo R."/>
            <person name="Gustafson E.A."/>
            <person name="Haerty W."/>
            <person name="Hahn M.W."/>
            <person name="Halligan D.L."/>
            <person name="Halpern A.L."/>
            <person name="Halter G.M."/>
            <person name="Han M.V."/>
            <person name="Heger A."/>
            <person name="Hillier L."/>
            <person name="Hinrichs A.S."/>
            <person name="Holmes I."/>
            <person name="Hoskins R.A."/>
            <person name="Hubisz M.J."/>
            <person name="Hultmark D."/>
            <person name="Huntley M.A."/>
            <person name="Jaffe D.B."/>
            <person name="Jagadeeshan S."/>
            <person name="Jeck W.R."/>
            <person name="Johnson J."/>
            <person name="Jones C.D."/>
            <person name="Jordan W.C."/>
            <person name="Karpen G.H."/>
            <person name="Kataoka E."/>
            <person name="Keightley P.D."/>
            <person name="Kheradpour P."/>
            <person name="Kirkness E.F."/>
            <person name="Koerich L.B."/>
            <person name="Kristiansen K."/>
            <person name="Kudrna D."/>
            <person name="Kulathinal R.J."/>
            <person name="Kumar S."/>
            <person name="Kwok R."/>
            <person name="Lander E."/>
            <person name="Langley C.H."/>
            <person name="Lapoint R."/>
            <person name="Lazzaro B.P."/>
            <person name="Lee S.J."/>
            <person name="Levesque L."/>
            <person name="Li R."/>
            <person name="Lin C.F."/>
            <person name="Lin M.F."/>
            <person name="Lindblad-Toh K."/>
            <person name="Llopart A."/>
            <person name="Long M."/>
            <person name="Low L."/>
            <person name="Lozovsky E."/>
            <person name="Lu J."/>
            <person name="Luo M."/>
            <person name="Machado C.A."/>
            <person name="Makalowski W."/>
            <person name="Marzo M."/>
            <person name="Matsuda M."/>
            <person name="Matzkin L."/>
            <person name="McAllister B."/>
            <person name="McBride C.S."/>
            <person name="McKernan B."/>
            <person name="McKernan K."/>
            <person name="Mendez-Lago M."/>
            <person name="Minx P."/>
            <person name="Mollenhauer M.U."/>
            <person name="Montooth K."/>
            <person name="Mount S.M."/>
            <person name="Mu X."/>
            <person name="Myers E."/>
            <person name="Negre B."/>
            <person name="Newfeld S."/>
            <person name="Nielsen R."/>
            <person name="Noor M.A."/>
            <person name="O'Grady P."/>
            <person name="Pachter L."/>
            <person name="Papaceit M."/>
            <person name="Parisi M.J."/>
            <person name="Parisi M."/>
            <person name="Parts L."/>
            <person name="Pedersen J.S."/>
            <person name="Pesole G."/>
            <person name="Phillippy A.M."/>
            <person name="Ponting C.P."/>
            <person name="Pop M."/>
            <person name="Porcelli D."/>
            <person name="Powell J.R."/>
            <person name="Prohaska S."/>
            <person name="Pruitt K."/>
            <person name="Puig M."/>
            <person name="Quesneville H."/>
            <person name="Ram K.R."/>
            <person name="Rand D."/>
            <person name="Rasmussen M.D."/>
            <person name="Reed L.K."/>
            <person name="Reenan R."/>
            <person name="Reily A."/>
            <person name="Remington K.A."/>
            <person name="Rieger T.T."/>
            <person name="Ritchie M.G."/>
            <person name="Robin C."/>
            <person name="Rogers Y.H."/>
            <person name="Rohde C."/>
            <person name="Rozas J."/>
            <person name="Rubenfield M.J."/>
            <person name="Ruiz A."/>
            <person name="Russo S."/>
            <person name="Salzberg S.L."/>
            <person name="Sanchez-Gracia A."/>
            <person name="Saranga D.J."/>
            <person name="Sato H."/>
            <person name="Schaeffer S.W."/>
            <person name="Schatz M.C."/>
            <person name="Schlenke T."/>
            <person name="Schwartz R."/>
            <person name="Segarra C."/>
            <person name="Singh R.S."/>
            <person name="Sirot L."/>
            <person name="Sirota M."/>
            <person name="Sisneros N.B."/>
            <person name="Smith C.D."/>
            <person name="Smith T.F."/>
            <person name="Spieth J."/>
            <person name="Stage D.E."/>
            <person name="Stark A."/>
            <person name="Stephan W."/>
            <person name="Strausberg R.L."/>
            <person name="Strempel S."/>
            <person name="Sturgill D."/>
            <person name="Sutton G."/>
            <person name="Sutton G.G."/>
            <person name="Tao W."/>
            <person name="Teichmann S."/>
            <person name="Tobari Y.N."/>
            <person name="Tomimura Y."/>
            <person name="Tsolas J.M."/>
            <person name="Valente V.L."/>
            <person name="Venter E."/>
            <person name="Venter J.C."/>
            <person name="Vicario S."/>
            <person name="Vieira F.G."/>
            <person name="Vilella A.J."/>
            <person name="Villasante A."/>
            <person name="Walenz B."/>
            <person name="Wang J."/>
            <person name="Wasserman M."/>
            <person name="Watts T."/>
            <person name="Wilson D."/>
            <person name="Wilson R.K."/>
            <person name="Wing R.A."/>
            <person name="Wolfner M.F."/>
            <person name="Wong A."/>
            <person name="Wong G.K."/>
            <person name="Wu C.I."/>
            <person name="Wu G."/>
            <person name="Yamamoto D."/>
            <person name="Yang H.P."/>
            <person name="Yang S.P."/>
            <person name="Yorke J.A."/>
            <person name="Yoshida K."/>
            <person name="Zdobnov E."/>
            <person name="Zhang P."/>
            <person name="Zhang Y."/>
            <person name="Zimin A.V."/>
            <person name="Baldwin J."/>
            <person name="Abdouelleil A."/>
            <person name="Abdulkadir J."/>
            <person name="Abebe A."/>
            <person name="Abera B."/>
            <person name="Abreu J."/>
            <person name="Acer S.C."/>
            <person name="Aftuck L."/>
            <person name="Alexander A."/>
            <person name="An P."/>
            <person name="Anderson E."/>
            <person name="Anderson S."/>
            <person name="Arachi H."/>
            <person name="Azer M."/>
            <person name="Bachantsang P."/>
            <person name="Barry A."/>
            <person name="Bayul T."/>
            <person name="Berlin A."/>
            <person name="Bessette D."/>
            <person name="Bloom T."/>
            <person name="Blye J."/>
            <person name="Boguslavskiy L."/>
            <person name="Bonnet C."/>
            <person name="Boukhgalter B."/>
            <person name="Bourzgui I."/>
            <person name="Brown A."/>
            <person name="Cahill P."/>
            <person name="Channer S."/>
            <person name="Cheshatsang Y."/>
            <person name="Chuda L."/>
            <person name="Citroen M."/>
            <person name="Collymore A."/>
            <person name="Cooke P."/>
            <person name="Costello M."/>
            <person name="D'Aco K."/>
            <person name="Daza R."/>
            <person name="De Haan G."/>
            <person name="DeGray S."/>
            <person name="DeMaso C."/>
            <person name="Dhargay N."/>
            <person name="Dooley K."/>
            <person name="Dooley E."/>
            <person name="Doricent M."/>
            <person name="Dorje P."/>
            <person name="Dorjee K."/>
            <person name="Dupes A."/>
            <person name="Elong R."/>
            <person name="Falk J."/>
            <person name="Farina A."/>
            <person name="Faro S."/>
            <person name="Ferguson D."/>
            <person name="Fisher S."/>
            <person name="Foley C.D."/>
            <person name="Franke A."/>
            <person name="Friedrich D."/>
            <person name="Gadbois L."/>
            <person name="Gearin G."/>
            <person name="Gearin C.R."/>
            <person name="Giannoukos G."/>
            <person name="Goode T."/>
            <person name="Graham J."/>
            <person name="Grandbois E."/>
            <person name="Grewal S."/>
            <person name="Gyaltsen K."/>
            <person name="Hafez N."/>
            <person name="Hagos B."/>
            <person name="Hall J."/>
            <person name="Henson C."/>
            <person name="Hollinger A."/>
            <person name="Honan T."/>
            <person name="Huard M.D."/>
            <person name="Hughes L."/>
            <person name="Hurhula B."/>
            <person name="Husby M.E."/>
            <person name="Kamat A."/>
            <person name="Kanga B."/>
            <person name="Kashin S."/>
            <person name="Khazanovich D."/>
            <person name="Kisner P."/>
            <person name="Lance K."/>
            <person name="Lara M."/>
            <person name="Lee W."/>
            <person name="Lennon N."/>
            <person name="Letendre F."/>
            <person name="LeVine R."/>
            <person name="Lipovsky A."/>
            <person name="Liu X."/>
            <person name="Liu J."/>
            <person name="Liu S."/>
            <person name="Lokyitsang T."/>
            <person name="Lokyitsang Y."/>
            <person name="Lubonja R."/>
            <person name="Lui A."/>
            <person name="MacDonald P."/>
            <person name="Magnisalis V."/>
            <person name="Maru K."/>
            <person name="Matthews C."/>
            <person name="McCusker W."/>
            <person name="McDonough S."/>
            <person name="Mehta T."/>
            <person name="Meldrim J."/>
            <person name="Meneus L."/>
            <person name="Mihai O."/>
            <person name="Mihalev A."/>
            <person name="Mihova T."/>
            <person name="Mittelman R."/>
            <person name="Mlenga V."/>
            <person name="Montmayeur A."/>
            <person name="Mulrain L."/>
            <person name="Navidi A."/>
            <person name="Naylor J."/>
            <person name="Negash T."/>
            <person name="Nguyen T."/>
            <person name="Nguyen N."/>
            <person name="Nicol R."/>
            <person name="Norbu C."/>
            <person name="Norbu N."/>
            <person name="Novod N."/>
            <person name="O'Neill B."/>
            <person name="Osman S."/>
            <person name="Markiewicz E."/>
            <person name="Oyono O.L."/>
            <person name="Patti C."/>
            <person name="Phunkhang P."/>
            <person name="Pierre F."/>
            <person name="Priest M."/>
            <person name="Raghuraman S."/>
            <person name="Rege F."/>
            <person name="Reyes R."/>
            <person name="Rise C."/>
            <person name="Rogov P."/>
            <person name="Ross K."/>
            <person name="Ryan E."/>
            <person name="Settipalli S."/>
            <person name="Shea T."/>
            <person name="Sherpa N."/>
            <person name="Shi L."/>
            <person name="Shih D."/>
            <person name="Sparrow T."/>
            <person name="Spaulding J."/>
            <person name="Stalker J."/>
            <person name="Stange-Thomann N."/>
            <person name="Stavropoulos S."/>
            <person name="Stone C."/>
            <person name="Strader C."/>
            <person name="Tesfaye S."/>
            <person name="Thomson T."/>
            <person name="Thoulutsang Y."/>
            <person name="Thoulutsang D."/>
            <person name="Topham K."/>
            <person name="Topping I."/>
            <person name="Tsamla T."/>
            <person name="Vassiliev H."/>
            <person name="Vo A."/>
            <person name="Wangchuk T."/>
            <person name="Wangdi T."/>
            <person name="Weiand M."/>
            <person name="Wilkinson J."/>
            <person name="Wilson A."/>
            <person name="Yadav S."/>
            <person name="Young G."/>
            <person name="Yu Q."/>
            <person name="Zembek L."/>
            <person name="Zhong D."/>
            <person name="Zimmer A."/>
            <person name="Zwirko Z."/>
            <person name="Jaffe D.B."/>
            <person name="Alvarez P."/>
            <person name="Brockman W."/>
            <person name="Butler J."/>
            <person name="Chin C."/>
            <person name="Gnerre S."/>
            <person name="Grabherr M."/>
            <person name="Kleber M."/>
            <person name="Mauceli E."/>
            <person name="MacCallum I."/>
        </authorList>
    </citation>
    <scope>NUCLEOTIDE SEQUENCE [LARGE SCALE GENOMIC DNA]</scope>
    <source>
        <strain evidence="3">Tucson 15287-2541.00</strain>
    </source>
</reference>
<dbReference type="InParanoid" id="B4K0B6"/>
<keyword evidence="3" id="KW-1185">Reference proteome</keyword>
<sequence length="121" mass="13458">MLISSEDEDIGEERRSSASTVDPDDEDMMWVPQATPEPDVIVISDEEEVEEGHEDGGEAQGQGERPQIPPPTVTATYARAFPDGHWRHQVTLVCVWKEEAGLPPTWQLEEEQPPADPNPSQ</sequence>
<organism evidence="3">
    <name type="scientific">Drosophila grimshawi</name>
    <name type="common">Hawaiian fruit fly</name>
    <name type="synonym">Idiomyia grimshawi</name>
    <dbReference type="NCBI Taxonomy" id="7222"/>
    <lineage>
        <taxon>Eukaryota</taxon>
        <taxon>Metazoa</taxon>
        <taxon>Ecdysozoa</taxon>
        <taxon>Arthropoda</taxon>
        <taxon>Hexapoda</taxon>
        <taxon>Insecta</taxon>
        <taxon>Pterygota</taxon>
        <taxon>Neoptera</taxon>
        <taxon>Endopterygota</taxon>
        <taxon>Diptera</taxon>
        <taxon>Brachycera</taxon>
        <taxon>Muscomorpha</taxon>
        <taxon>Ephydroidea</taxon>
        <taxon>Drosophilidae</taxon>
        <taxon>Drosophila</taxon>
        <taxon>Hawaiian Drosophila</taxon>
    </lineage>
</organism>
<evidence type="ECO:0000256" key="1">
    <source>
        <dbReference type="SAM" id="MobiDB-lite"/>
    </source>
</evidence>
<feature type="compositionally biased region" description="Acidic residues" evidence="1">
    <location>
        <begin position="1"/>
        <end position="11"/>
    </location>
</feature>
<dbReference type="PhylomeDB" id="B4K0B6"/>
<feature type="region of interest" description="Disordered" evidence="1">
    <location>
        <begin position="1"/>
        <end position="73"/>
    </location>
</feature>
<accession>B4K0B6</accession>